<dbReference type="InterPro" id="IPR043502">
    <property type="entry name" value="DNA/RNA_pol_sf"/>
</dbReference>
<keyword evidence="5" id="KW-1185">Reference proteome</keyword>
<dbReference type="Pfam" id="PF17921">
    <property type="entry name" value="Integrase_H2C2"/>
    <property type="match status" value="1"/>
</dbReference>
<dbReference type="AlphaFoldDB" id="A0A151J7T6"/>
<dbReference type="GO" id="GO:0003964">
    <property type="term" value="F:RNA-directed DNA polymerase activity"/>
    <property type="evidence" value="ECO:0007669"/>
    <property type="project" value="UniProtKB-KW"/>
</dbReference>
<dbReference type="GO" id="GO:0003676">
    <property type="term" value="F:nucleic acid binding"/>
    <property type="evidence" value="ECO:0007669"/>
    <property type="project" value="InterPro"/>
</dbReference>
<dbReference type="Pfam" id="PF17906">
    <property type="entry name" value="HTH_48"/>
    <property type="match status" value="1"/>
</dbReference>
<dbReference type="SUPFAM" id="SSF53098">
    <property type="entry name" value="Ribonuclease H-like"/>
    <property type="match status" value="1"/>
</dbReference>
<feature type="domain" description="Integrase catalytic" evidence="3">
    <location>
        <begin position="290"/>
        <end position="403"/>
    </location>
</feature>
<organism evidence="4 5">
    <name type="scientific">Trachymyrmex cornetzi</name>
    <dbReference type="NCBI Taxonomy" id="471704"/>
    <lineage>
        <taxon>Eukaryota</taxon>
        <taxon>Metazoa</taxon>
        <taxon>Ecdysozoa</taxon>
        <taxon>Arthropoda</taxon>
        <taxon>Hexapoda</taxon>
        <taxon>Insecta</taxon>
        <taxon>Pterygota</taxon>
        <taxon>Neoptera</taxon>
        <taxon>Endopterygota</taxon>
        <taxon>Hymenoptera</taxon>
        <taxon>Apocrita</taxon>
        <taxon>Aculeata</taxon>
        <taxon>Formicoidea</taxon>
        <taxon>Formicidae</taxon>
        <taxon>Myrmicinae</taxon>
        <taxon>Trachymyrmex</taxon>
    </lineage>
</organism>
<dbReference type="Proteomes" id="UP000078492">
    <property type="component" value="Unassembled WGS sequence"/>
</dbReference>
<dbReference type="FunFam" id="1.10.340.70:FF:000003">
    <property type="entry name" value="Protein CBG25708"/>
    <property type="match status" value="1"/>
</dbReference>
<accession>A0A151J7T6</accession>
<dbReference type="InterPro" id="IPR012337">
    <property type="entry name" value="RNaseH-like_sf"/>
</dbReference>
<dbReference type="Gene3D" id="1.10.340.70">
    <property type="match status" value="1"/>
</dbReference>
<evidence type="ECO:0000256" key="1">
    <source>
        <dbReference type="ARBA" id="ARBA00012493"/>
    </source>
</evidence>
<dbReference type="EMBL" id="KQ979636">
    <property type="protein sequence ID" value="KYN20078.1"/>
    <property type="molecule type" value="Genomic_DNA"/>
</dbReference>
<reference evidence="4 5" key="1">
    <citation type="submission" date="2015-09" db="EMBL/GenBank/DDBJ databases">
        <title>Trachymyrmex cornetzi WGS genome.</title>
        <authorList>
            <person name="Nygaard S."/>
            <person name="Hu H."/>
            <person name="Boomsma J."/>
            <person name="Zhang G."/>
        </authorList>
    </citation>
    <scope>NUCLEOTIDE SEQUENCE [LARGE SCALE GENOMIC DNA]</scope>
    <source>
        <strain evidence="4">Tcor2-1</strain>
        <tissue evidence="4">Whole body</tissue>
    </source>
</reference>
<dbReference type="PANTHER" id="PTHR37984:SF5">
    <property type="entry name" value="PROTEIN NYNRIN-LIKE"/>
    <property type="match status" value="1"/>
</dbReference>
<protein>
    <recommendedName>
        <fullName evidence="1">RNA-directed DNA polymerase</fullName>
        <ecNumber evidence="1">2.7.7.49</ecNumber>
    </recommendedName>
</protein>
<dbReference type="GO" id="GO:0016787">
    <property type="term" value="F:hydrolase activity"/>
    <property type="evidence" value="ECO:0007669"/>
    <property type="project" value="UniProtKB-KW"/>
</dbReference>
<dbReference type="Gene3D" id="1.10.10.1450">
    <property type="match status" value="1"/>
</dbReference>
<dbReference type="InterPro" id="IPR041588">
    <property type="entry name" value="Integrase_H2C2"/>
</dbReference>
<dbReference type="STRING" id="471704.A0A151J7T6"/>
<sequence length="590" mass="67758">MSNFVPGNYDLRTALIFCYHLKKTAAESHRMLVETYGKHALGKSQCFEWFKKFKSGDFTYFLWGRKFILQTDHKPLVALLQTENMKGLKSTTAARLKRWAIRLLGYDFRIEYIRTTDFGHADALSRLMSKFRDDNAEELQVASIRTTENEIHLIRDSAIDTFGKDLRLQLATATDSDPDLKTVMNAIQNNVFPTECSPIVEHYKKRIDCISVVSNSLLLGDRVIIPKSMQPDILSSLHKGYPGIRRMKQLAREFVYWPKLSEDIEHLVQQCNVCALTKKLPIKVPISPWPMKKPLERMHLDFAGPIEGQYLLIFVDAYSKFIEVMTTPTISSSRTVELCREVFSRYSPPDILVSDHGTQFTADIFTQFCKEMQISHILTAVNHPQSNGRAERMVDSVKRAIAKNPSNWKKELQDFLYSYRYTPCTAAPEGKSLAEIFFGRRINSPFSKLIPSSWKPSPAAVEDLSIKNQNMQRQFEQHHGTRSRTLKPGDRVIVAFKDKRELGVIEHILSNSRFQVLLDNGRSVERHINHIWKRSGTQEIHNPSIADDWVFYEPDMTSDVTHDNTELQPCCRSTRGPRQPAGTHSERDAS</sequence>
<gene>
    <name evidence="4" type="ORF">ALC57_07584</name>
</gene>
<evidence type="ECO:0000256" key="2">
    <source>
        <dbReference type="SAM" id="MobiDB-lite"/>
    </source>
</evidence>
<dbReference type="EC" id="2.7.7.49" evidence="1"/>
<dbReference type="InterPro" id="IPR050951">
    <property type="entry name" value="Retrovirus_Pol_polyprotein"/>
</dbReference>
<proteinExistence type="predicted"/>
<dbReference type="Pfam" id="PF00665">
    <property type="entry name" value="rve"/>
    <property type="match status" value="1"/>
</dbReference>
<dbReference type="InterPro" id="IPR041426">
    <property type="entry name" value="Mos1_HTH"/>
</dbReference>
<dbReference type="InterPro" id="IPR001584">
    <property type="entry name" value="Integrase_cat-core"/>
</dbReference>
<dbReference type="InterPro" id="IPR036397">
    <property type="entry name" value="RNaseH_sf"/>
</dbReference>
<feature type="region of interest" description="Disordered" evidence="2">
    <location>
        <begin position="561"/>
        <end position="590"/>
    </location>
</feature>
<dbReference type="GO" id="GO:0015074">
    <property type="term" value="P:DNA integration"/>
    <property type="evidence" value="ECO:0007669"/>
    <property type="project" value="InterPro"/>
</dbReference>
<name>A0A151J7T6_9HYME</name>
<evidence type="ECO:0000313" key="4">
    <source>
        <dbReference type="EMBL" id="KYN20078.1"/>
    </source>
</evidence>
<evidence type="ECO:0000313" key="5">
    <source>
        <dbReference type="Proteomes" id="UP000078492"/>
    </source>
</evidence>
<dbReference type="SUPFAM" id="SSF56672">
    <property type="entry name" value="DNA/RNA polymerases"/>
    <property type="match status" value="1"/>
</dbReference>
<dbReference type="GO" id="GO:0004519">
    <property type="term" value="F:endonuclease activity"/>
    <property type="evidence" value="ECO:0007669"/>
    <property type="project" value="UniProtKB-KW"/>
</dbReference>
<dbReference type="PROSITE" id="PS50994">
    <property type="entry name" value="INTEGRASE"/>
    <property type="match status" value="1"/>
</dbReference>
<dbReference type="Gene3D" id="3.30.420.10">
    <property type="entry name" value="Ribonuclease H-like superfamily/Ribonuclease H"/>
    <property type="match status" value="1"/>
</dbReference>
<evidence type="ECO:0000259" key="3">
    <source>
        <dbReference type="PROSITE" id="PS50994"/>
    </source>
</evidence>
<dbReference type="PANTHER" id="PTHR37984">
    <property type="entry name" value="PROTEIN CBG26694"/>
    <property type="match status" value="1"/>
</dbReference>
<dbReference type="GO" id="GO:0042575">
    <property type="term" value="C:DNA polymerase complex"/>
    <property type="evidence" value="ECO:0007669"/>
    <property type="project" value="UniProtKB-ARBA"/>
</dbReference>